<dbReference type="RefSeq" id="WP_139621197.1">
    <property type="nucleotide sequence ID" value="NZ_VDMP01000013.1"/>
</dbReference>
<evidence type="ECO:0000313" key="4">
    <source>
        <dbReference type="Proteomes" id="UP000313231"/>
    </source>
</evidence>
<dbReference type="EMBL" id="VDMP01000013">
    <property type="protein sequence ID" value="TNM48297.1"/>
    <property type="molecule type" value="Genomic_DNA"/>
</dbReference>
<dbReference type="PROSITE" id="PS00061">
    <property type="entry name" value="ADH_SHORT"/>
    <property type="match status" value="1"/>
</dbReference>
<evidence type="ECO:0000256" key="1">
    <source>
        <dbReference type="ARBA" id="ARBA00006484"/>
    </source>
</evidence>
<dbReference type="PANTHER" id="PTHR42879">
    <property type="entry name" value="3-OXOACYL-(ACYL-CARRIER-PROTEIN) REDUCTASE"/>
    <property type="match status" value="1"/>
</dbReference>
<dbReference type="Pfam" id="PF13561">
    <property type="entry name" value="adh_short_C2"/>
    <property type="match status" value="1"/>
</dbReference>
<dbReference type="AlphaFoldDB" id="A0A5C4WJG3"/>
<name>A0A5C4WJG3_9ACTN</name>
<dbReference type="InterPro" id="IPR002347">
    <property type="entry name" value="SDR_fam"/>
</dbReference>
<organism evidence="3 4">
    <name type="scientific">Nocardioides albidus</name>
    <dbReference type="NCBI Taxonomy" id="1517589"/>
    <lineage>
        <taxon>Bacteria</taxon>
        <taxon>Bacillati</taxon>
        <taxon>Actinomycetota</taxon>
        <taxon>Actinomycetes</taxon>
        <taxon>Propionibacteriales</taxon>
        <taxon>Nocardioidaceae</taxon>
        <taxon>Nocardioides</taxon>
    </lineage>
</organism>
<dbReference type="Proteomes" id="UP000313231">
    <property type="component" value="Unassembled WGS sequence"/>
</dbReference>
<dbReference type="PRINTS" id="PR00081">
    <property type="entry name" value="GDHRDH"/>
</dbReference>
<keyword evidence="2" id="KW-0560">Oxidoreductase</keyword>
<dbReference type="OrthoDB" id="7064009at2"/>
<comment type="caution">
    <text evidence="3">The sequence shown here is derived from an EMBL/GenBank/DDBJ whole genome shotgun (WGS) entry which is preliminary data.</text>
</comment>
<sequence length="259" mass="27302">MTDFQPPRHQEGRIAVVTGATQGIGRAIALRLAAEGATVGVNGRADTEQMREVVELTGGFPVVADMADATSVRTAFAKVEQEHGPVDVLVCNAAYMSMSPLLDQSLDDWWRNIDTNLTGTYRCVQSVLPGMRRQGRGNIVIITSEWGVIGWPNATAYASSKAGLIALTKSLGRELAPEGITVNAVAPGIIDTPQLQVDADDAGLSLEEMHAEYGRAIPAGRIGRPEEIAATVALLARPGLKAFVGQTLSANGGSTRARA</sequence>
<protein>
    <submittedName>
        <fullName evidence="3">SDR family oxidoreductase</fullName>
    </submittedName>
</protein>
<dbReference type="GO" id="GO:0032787">
    <property type="term" value="P:monocarboxylic acid metabolic process"/>
    <property type="evidence" value="ECO:0007669"/>
    <property type="project" value="UniProtKB-ARBA"/>
</dbReference>
<keyword evidence="4" id="KW-1185">Reference proteome</keyword>
<proteinExistence type="inferred from homology"/>
<dbReference type="PRINTS" id="PR00080">
    <property type="entry name" value="SDRFAMILY"/>
</dbReference>
<dbReference type="PANTHER" id="PTHR42879:SF2">
    <property type="entry name" value="3-OXOACYL-[ACYL-CARRIER-PROTEIN] REDUCTASE FABG"/>
    <property type="match status" value="1"/>
</dbReference>
<evidence type="ECO:0000313" key="3">
    <source>
        <dbReference type="EMBL" id="TNM48297.1"/>
    </source>
</evidence>
<dbReference type="InterPro" id="IPR050259">
    <property type="entry name" value="SDR"/>
</dbReference>
<evidence type="ECO:0000256" key="2">
    <source>
        <dbReference type="ARBA" id="ARBA00023002"/>
    </source>
</evidence>
<dbReference type="InterPro" id="IPR036291">
    <property type="entry name" value="NAD(P)-bd_dom_sf"/>
</dbReference>
<accession>A0A5C4WJG3</accession>
<dbReference type="SUPFAM" id="SSF51735">
    <property type="entry name" value="NAD(P)-binding Rossmann-fold domains"/>
    <property type="match status" value="1"/>
</dbReference>
<dbReference type="InterPro" id="IPR020904">
    <property type="entry name" value="Sc_DH/Rdtase_CS"/>
</dbReference>
<comment type="similarity">
    <text evidence="1">Belongs to the short-chain dehydrogenases/reductases (SDR) family.</text>
</comment>
<dbReference type="FunFam" id="3.40.50.720:FF:000084">
    <property type="entry name" value="Short-chain dehydrogenase reductase"/>
    <property type="match status" value="1"/>
</dbReference>
<reference evidence="3 4" key="1">
    <citation type="journal article" date="2016" name="Int. J. Syst. Evol. Microbiol.">
        <title>Nocardioides albidus sp. nov., an actinobacterium isolated from garden soil.</title>
        <authorList>
            <person name="Singh H."/>
            <person name="Du J."/>
            <person name="Trinh H."/>
            <person name="Won K."/>
            <person name="Yang J.E."/>
            <person name="Yin C."/>
            <person name="Kook M."/>
            <person name="Yi T.H."/>
        </authorList>
    </citation>
    <scope>NUCLEOTIDE SEQUENCE [LARGE SCALE GENOMIC DNA]</scope>
    <source>
        <strain evidence="3 4">CCTCC AB 2015297</strain>
    </source>
</reference>
<dbReference type="Gene3D" id="3.40.50.720">
    <property type="entry name" value="NAD(P)-binding Rossmann-like Domain"/>
    <property type="match status" value="1"/>
</dbReference>
<dbReference type="GO" id="GO:0016491">
    <property type="term" value="F:oxidoreductase activity"/>
    <property type="evidence" value="ECO:0007669"/>
    <property type="project" value="UniProtKB-KW"/>
</dbReference>
<gene>
    <name evidence="3" type="ORF">FHP29_01975</name>
</gene>